<name>A0ABQ5CEF7_9ASTR</name>
<dbReference type="SUPFAM" id="SSF53098">
    <property type="entry name" value="Ribonuclease H-like"/>
    <property type="match status" value="1"/>
</dbReference>
<evidence type="ECO:0000259" key="1">
    <source>
        <dbReference type="PROSITE" id="PS50994"/>
    </source>
</evidence>
<dbReference type="Pfam" id="PF25597">
    <property type="entry name" value="SH3_retrovirus"/>
    <property type="match status" value="1"/>
</dbReference>
<protein>
    <submittedName>
        <fullName evidence="2">Retrovirus-related pol polyprotein from transposon TNT 1-94</fullName>
    </submittedName>
</protein>
<dbReference type="Gene3D" id="3.30.420.10">
    <property type="entry name" value="Ribonuclease H-like superfamily/Ribonuclease H"/>
    <property type="match status" value="1"/>
</dbReference>
<evidence type="ECO:0000313" key="3">
    <source>
        <dbReference type="Proteomes" id="UP001151760"/>
    </source>
</evidence>
<dbReference type="EMBL" id="BQNB010014142">
    <property type="protein sequence ID" value="GJT24513.1"/>
    <property type="molecule type" value="Genomic_DNA"/>
</dbReference>
<dbReference type="InterPro" id="IPR001584">
    <property type="entry name" value="Integrase_cat-core"/>
</dbReference>
<accession>A0ABQ5CEF7</accession>
<reference evidence="2" key="1">
    <citation type="journal article" date="2022" name="Int. J. Mol. Sci.">
        <title>Draft Genome of Tanacetum Coccineum: Genomic Comparison of Closely Related Tanacetum-Family Plants.</title>
        <authorList>
            <person name="Yamashiro T."/>
            <person name="Shiraishi A."/>
            <person name="Nakayama K."/>
            <person name="Satake H."/>
        </authorList>
    </citation>
    <scope>NUCLEOTIDE SEQUENCE</scope>
</reference>
<organism evidence="2 3">
    <name type="scientific">Tanacetum coccineum</name>
    <dbReference type="NCBI Taxonomy" id="301880"/>
    <lineage>
        <taxon>Eukaryota</taxon>
        <taxon>Viridiplantae</taxon>
        <taxon>Streptophyta</taxon>
        <taxon>Embryophyta</taxon>
        <taxon>Tracheophyta</taxon>
        <taxon>Spermatophyta</taxon>
        <taxon>Magnoliopsida</taxon>
        <taxon>eudicotyledons</taxon>
        <taxon>Gunneridae</taxon>
        <taxon>Pentapetalae</taxon>
        <taxon>asterids</taxon>
        <taxon>campanulids</taxon>
        <taxon>Asterales</taxon>
        <taxon>Asteraceae</taxon>
        <taxon>Asteroideae</taxon>
        <taxon>Anthemideae</taxon>
        <taxon>Anthemidinae</taxon>
        <taxon>Tanacetum</taxon>
    </lineage>
</organism>
<dbReference type="PANTHER" id="PTHR42648">
    <property type="entry name" value="TRANSPOSASE, PUTATIVE-RELATED"/>
    <property type="match status" value="1"/>
</dbReference>
<proteinExistence type="predicted"/>
<reference evidence="2" key="2">
    <citation type="submission" date="2022-01" db="EMBL/GenBank/DDBJ databases">
        <authorList>
            <person name="Yamashiro T."/>
            <person name="Shiraishi A."/>
            <person name="Satake H."/>
            <person name="Nakayama K."/>
        </authorList>
    </citation>
    <scope>NUCLEOTIDE SEQUENCE</scope>
</reference>
<dbReference type="PANTHER" id="PTHR42648:SF32">
    <property type="entry name" value="RIBONUCLEASE H-LIKE DOMAIN, GAG-PRE-INTEGRASE DOMAIN PROTEIN-RELATED"/>
    <property type="match status" value="1"/>
</dbReference>
<comment type="caution">
    <text evidence="2">The sequence shown here is derived from an EMBL/GenBank/DDBJ whole genome shotgun (WGS) entry which is preliminary data.</text>
</comment>
<gene>
    <name evidence="2" type="ORF">Tco_0894450</name>
</gene>
<dbReference type="Proteomes" id="UP001151760">
    <property type="component" value="Unassembled WGS sequence"/>
</dbReference>
<feature type="domain" description="Integrase catalytic" evidence="1">
    <location>
        <begin position="398"/>
        <end position="578"/>
    </location>
</feature>
<dbReference type="PROSITE" id="PS50994">
    <property type="entry name" value="INTEGRASE"/>
    <property type="match status" value="1"/>
</dbReference>
<dbReference type="InterPro" id="IPR039537">
    <property type="entry name" value="Retrotran_Ty1/copia-like"/>
</dbReference>
<evidence type="ECO:0000313" key="2">
    <source>
        <dbReference type="EMBL" id="GJT24513.1"/>
    </source>
</evidence>
<dbReference type="InterPro" id="IPR057670">
    <property type="entry name" value="SH3_retrovirus"/>
</dbReference>
<keyword evidence="3" id="KW-1185">Reference proteome</keyword>
<dbReference type="InterPro" id="IPR012337">
    <property type="entry name" value="RNaseH-like_sf"/>
</dbReference>
<sequence>MKAVFNQMETEVSKCFVDKRYLDIEKKELSLDNDRLLEHIICQDVMSIMMHADSVPVNVLPANNKCLVNDNLNSERLIQENDHLFDLLLSQDIVYICVNSLATLTNYARMEQSYIDEYSETLVLKVELAKKEHIVEKKFFDEVVLRSKLDAKDVSIAKLKKHIESLKGKNVIENDAPMNKAKIIAHGMFKLDLESLSPKVKKIRDAHIDYIKHTQENADILRELVEHARARPLDSDLDSACKYAKRIQEVLVYVTTIRPSLSKPSEKVVAATPLNKIKTVRNEEYTNVSISQPSVPPKKNVPSKPNTNVPNLEVKVFYRSTKVAKAVRFNDIPSRINRTLVPGLGLLQAYDRAALSAYQLCLGHNLFSVGQFCDSDLEVAFRKHMCYVRNLDDDDLLSGSRDTNLYTISMDDMLKKTISSAYGFLRAKRVESINGKKYILVIVDDYSRFTWVKFLRSKDEAPEVIIKCLKQIQVPLNATVCNVRTYNGTKFVNQTLCEYYENVRISHQISVARTAQYNGVVERQNRTLMEVARTMLIFSKALLFLWAEAVNTTFYTQNRSLIRLCYNKTPYELMHDKKPDLSYLHVFGSLCYSTNDSEDLGKLKAKEDIGIFVSYAPAKKAFRIYNKRTRLIMETIHVTFDELTAMASEQFSSGHAPQVMTPGTLYSGLVPNPIPQQPYVLPTKND</sequence>
<dbReference type="InterPro" id="IPR036397">
    <property type="entry name" value="RNaseH_sf"/>
</dbReference>